<name>A0A9P7RC56_9PEZI</name>
<accession>A0A9P7RC56</accession>
<feature type="non-terminal residue" evidence="1">
    <location>
        <position position="78"/>
    </location>
</feature>
<keyword evidence="2" id="KW-1185">Reference proteome</keyword>
<evidence type="ECO:0000313" key="1">
    <source>
        <dbReference type="EMBL" id="KAG7054857.1"/>
    </source>
</evidence>
<dbReference type="EMBL" id="JAESDN010000002">
    <property type="protein sequence ID" value="KAG7054857.1"/>
    <property type="molecule type" value="Genomic_DNA"/>
</dbReference>
<gene>
    <name evidence="1" type="ORF">JMJ77_007329</name>
</gene>
<organism evidence="1 2">
    <name type="scientific">Colletotrichum scovillei</name>
    <dbReference type="NCBI Taxonomy" id="1209932"/>
    <lineage>
        <taxon>Eukaryota</taxon>
        <taxon>Fungi</taxon>
        <taxon>Dikarya</taxon>
        <taxon>Ascomycota</taxon>
        <taxon>Pezizomycotina</taxon>
        <taxon>Sordariomycetes</taxon>
        <taxon>Hypocreomycetidae</taxon>
        <taxon>Glomerellales</taxon>
        <taxon>Glomerellaceae</taxon>
        <taxon>Colletotrichum</taxon>
        <taxon>Colletotrichum acutatum species complex</taxon>
    </lineage>
</organism>
<protein>
    <submittedName>
        <fullName evidence="1">Uncharacterized protein</fullName>
    </submittedName>
</protein>
<reference evidence="1" key="1">
    <citation type="submission" date="2021-05" db="EMBL/GenBank/DDBJ databases">
        <title>Comparative genomics of three Colletotrichum scovillei strains and genetic complementation revealed genes involved fungal growth and virulence on chili pepper.</title>
        <authorList>
            <person name="Hsieh D.-K."/>
            <person name="Chuang S.-C."/>
            <person name="Chen C.-Y."/>
            <person name="Chao Y.-T."/>
            <person name="Lu M.-Y.J."/>
            <person name="Lee M.-H."/>
            <person name="Shih M.-C."/>
        </authorList>
    </citation>
    <scope>NUCLEOTIDE SEQUENCE</scope>
    <source>
        <strain evidence="1">Coll-153</strain>
    </source>
</reference>
<dbReference type="AlphaFoldDB" id="A0A9P7RC56"/>
<proteinExistence type="predicted"/>
<dbReference type="Proteomes" id="UP000699042">
    <property type="component" value="Unassembled WGS sequence"/>
</dbReference>
<comment type="caution">
    <text evidence="1">The sequence shown here is derived from an EMBL/GenBank/DDBJ whole genome shotgun (WGS) entry which is preliminary data.</text>
</comment>
<evidence type="ECO:0000313" key="2">
    <source>
        <dbReference type="Proteomes" id="UP000699042"/>
    </source>
</evidence>
<sequence length="78" mass="8583">MLSKVSTLQSRSARAVGRVSYWGPSFQRTDIDGFILPSAGRLNQQLGSEPNVRLLENFPLCLFLRINNTSPSSSSQSP</sequence>